<name>A0A1E7FY09_9STRA</name>
<dbReference type="Proteomes" id="UP000095751">
    <property type="component" value="Unassembled WGS sequence"/>
</dbReference>
<dbReference type="SUPFAM" id="SSF50156">
    <property type="entry name" value="PDZ domain-like"/>
    <property type="match status" value="1"/>
</dbReference>
<keyword evidence="3" id="KW-1185">Reference proteome</keyword>
<dbReference type="EMBL" id="KV784353">
    <property type="protein sequence ID" value="OEU23038.1"/>
    <property type="molecule type" value="Genomic_DNA"/>
</dbReference>
<dbReference type="Pfam" id="PF00595">
    <property type="entry name" value="PDZ"/>
    <property type="match status" value="1"/>
</dbReference>
<reference evidence="2 3" key="1">
    <citation type="submission" date="2016-09" db="EMBL/GenBank/DDBJ databases">
        <title>Extensive genetic diversity and differential bi-allelic expression allows diatom success in the polar Southern Ocean.</title>
        <authorList>
            <consortium name="DOE Joint Genome Institute"/>
            <person name="Mock T."/>
            <person name="Otillar R.P."/>
            <person name="Strauss J."/>
            <person name="Dupont C."/>
            <person name="Frickenhaus S."/>
            <person name="Maumus F."/>
            <person name="Mcmullan M."/>
            <person name="Sanges R."/>
            <person name="Schmutz J."/>
            <person name="Toseland A."/>
            <person name="Valas R."/>
            <person name="Veluchamy A."/>
            <person name="Ward B.J."/>
            <person name="Allen A."/>
            <person name="Barry K."/>
            <person name="Falciatore A."/>
            <person name="Ferrante M."/>
            <person name="Fortunato A.E."/>
            <person name="Gloeckner G."/>
            <person name="Gruber A."/>
            <person name="Hipkin R."/>
            <person name="Janech M."/>
            <person name="Kroth P."/>
            <person name="Leese F."/>
            <person name="Lindquist E."/>
            <person name="Lyon B.R."/>
            <person name="Martin J."/>
            <person name="Mayer C."/>
            <person name="Parker M."/>
            <person name="Quesneville H."/>
            <person name="Raymond J."/>
            <person name="Uhlig C."/>
            <person name="Valentin K.U."/>
            <person name="Worden A.Z."/>
            <person name="Armbrust E.V."/>
            <person name="Bowler C."/>
            <person name="Green B."/>
            <person name="Moulton V."/>
            <person name="Van Oosterhout C."/>
            <person name="Grigoriev I."/>
        </authorList>
    </citation>
    <scope>NUCLEOTIDE SEQUENCE [LARGE SCALE GENOMIC DNA]</scope>
    <source>
        <strain evidence="2 3">CCMP1102</strain>
    </source>
</reference>
<feature type="domain" description="PDZ" evidence="1">
    <location>
        <begin position="39"/>
        <end position="120"/>
    </location>
</feature>
<protein>
    <recommendedName>
        <fullName evidence="1">PDZ domain-containing protein</fullName>
    </recommendedName>
</protein>
<evidence type="ECO:0000313" key="2">
    <source>
        <dbReference type="EMBL" id="OEU23038.1"/>
    </source>
</evidence>
<dbReference type="KEGG" id="fcy:FRACYDRAFT_233205"/>
<gene>
    <name evidence="2" type="ORF">FRACYDRAFT_233205</name>
</gene>
<dbReference type="InterPro" id="IPR036034">
    <property type="entry name" value="PDZ_sf"/>
</dbReference>
<dbReference type="InterPro" id="IPR001478">
    <property type="entry name" value="PDZ"/>
</dbReference>
<sequence>MSSSVSPSVFSINSFSKEKVGQDPGYVYDVMAPLPGQKYVEFSKNGADGESKVKNDYCGLNVHKKGNYFFLCKVEYPAPSHSLHVGDRIIAINGKKVEKYRNNLSRMVQNMTNNNVVRLVVDPTMLPGRKK</sequence>
<proteinExistence type="predicted"/>
<accession>A0A1E7FY09</accession>
<dbReference type="PROSITE" id="PS50106">
    <property type="entry name" value="PDZ"/>
    <property type="match status" value="1"/>
</dbReference>
<dbReference type="InParanoid" id="A0A1E7FY09"/>
<evidence type="ECO:0000313" key="3">
    <source>
        <dbReference type="Proteomes" id="UP000095751"/>
    </source>
</evidence>
<evidence type="ECO:0000259" key="1">
    <source>
        <dbReference type="PROSITE" id="PS50106"/>
    </source>
</evidence>
<dbReference type="Gene3D" id="2.30.42.10">
    <property type="match status" value="1"/>
</dbReference>
<dbReference type="AlphaFoldDB" id="A0A1E7FY09"/>
<dbReference type="OrthoDB" id="50555at2759"/>
<organism evidence="2 3">
    <name type="scientific">Fragilariopsis cylindrus CCMP1102</name>
    <dbReference type="NCBI Taxonomy" id="635003"/>
    <lineage>
        <taxon>Eukaryota</taxon>
        <taxon>Sar</taxon>
        <taxon>Stramenopiles</taxon>
        <taxon>Ochrophyta</taxon>
        <taxon>Bacillariophyta</taxon>
        <taxon>Bacillariophyceae</taxon>
        <taxon>Bacillariophycidae</taxon>
        <taxon>Bacillariales</taxon>
        <taxon>Bacillariaceae</taxon>
        <taxon>Fragilariopsis</taxon>
    </lineage>
</organism>